<keyword evidence="4 13" id="KW-0812">Transmembrane</keyword>
<protein>
    <submittedName>
        <fullName evidence="15">Fatty acid desaturase</fullName>
    </submittedName>
</protein>
<evidence type="ECO:0000313" key="16">
    <source>
        <dbReference type="Proteomes" id="UP001374893"/>
    </source>
</evidence>
<evidence type="ECO:0000256" key="9">
    <source>
        <dbReference type="ARBA" id="ARBA00023098"/>
    </source>
</evidence>
<evidence type="ECO:0000256" key="8">
    <source>
        <dbReference type="ARBA" id="ARBA00023004"/>
    </source>
</evidence>
<comment type="subcellular location">
    <subcellularLocation>
        <location evidence="1">Membrane</location>
        <topology evidence="1">Multi-pass membrane protein</topology>
    </subcellularLocation>
</comment>
<gene>
    <name evidence="15" type="primary">olE1</name>
    <name evidence="15" type="ORF">HAHE_13210</name>
</gene>
<feature type="transmembrane region" description="Helical" evidence="13">
    <location>
        <begin position="158"/>
        <end position="175"/>
    </location>
</feature>
<reference evidence="15 16" key="1">
    <citation type="submission" date="2021-06" db="EMBL/GenBank/DDBJ databases">
        <title>Complete genome of Haloferula helveola possessing various polysaccharide degrading enzymes.</title>
        <authorList>
            <person name="Takami H."/>
            <person name="Huang C."/>
            <person name="Hamasaki K."/>
        </authorList>
    </citation>
    <scope>NUCLEOTIDE SEQUENCE [LARGE SCALE GENOMIC DNA]</scope>
    <source>
        <strain evidence="15 16">CN-1</strain>
    </source>
</reference>
<evidence type="ECO:0000256" key="3">
    <source>
        <dbReference type="ARBA" id="ARBA00022516"/>
    </source>
</evidence>
<comment type="similarity">
    <text evidence="2">Belongs to the fatty acid desaturase type 2 family.</text>
</comment>
<dbReference type="Pfam" id="PF00487">
    <property type="entry name" value="FA_desaturase"/>
    <property type="match status" value="1"/>
</dbReference>
<dbReference type="Proteomes" id="UP001374893">
    <property type="component" value="Chromosome"/>
</dbReference>
<dbReference type="PRINTS" id="PR00075">
    <property type="entry name" value="FACDDSATRASE"/>
</dbReference>
<keyword evidence="11" id="KW-0275">Fatty acid biosynthesis</keyword>
<evidence type="ECO:0000256" key="13">
    <source>
        <dbReference type="SAM" id="Phobius"/>
    </source>
</evidence>
<evidence type="ECO:0000256" key="4">
    <source>
        <dbReference type="ARBA" id="ARBA00022692"/>
    </source>
</evidence>
<feature type="domain" description="Fatty acid desaturase" evidence="14">
    <location>
        <begin position="45"/>
        <end position="244"/>
    </location>
</feature>
<evidence type="ECO:0000256" key="1">
    <source>
        <dbReference type="ARBA" id="ARBA00004141"/>
    </source>
</evidence>
<keyword evidence="16" id="KW-1185">Reference proteome</keyword>
<sequence length="373" mass="42942">MKLRIPRERVDWINTVFLLIISLLAVIAAPIYIWHYGFDAFQLGMFLFYVIATGMSITLGYHRLFSHLSFKAKWPVRLFTLVFGACAFENSVINWVSDHRRHHKHTDHDDDPYDISRGFFWAHIGWILFKTLPEPPLDNVADLRKSKLVMWQHKWDKVIALTVGLLLPALLGYLHSGPTGALGGFLLAGVLRVFVVQQCTFFINSLCHTIGRQPYSTKCSARDSFVMSLVTFGEGYHNYHHEFQHDYRNGVKPWNFDPTKWAIWCLSKVGLASDLRRVPNSRVLLAEITEARRKAEAELARIAESHDAAWRESASEAIHHLLERLSATYHELEQAIANKVKLSREALGRWSDETREVMRHLGEIRALRLPSFA</sequence>
<feature type="transmembrane region" description="Helical" evidence="13">
    <location>
        <begin position="181"/>
        <end position="203"/>
    </location>
</feature>
<dbReference type="CDD" id="cd03505">
    <property type="entry name" value="Delta9-FADS-like"/>
    <property type="match status" value="1"/>
</dbReference>
<keyword evidence="6 13" id="KW-1133">Transmembrane helix</keyword>
<keyword evidence="5" id="KW-0276">Fatty acid metabolism</keyword>
<feature type="transmembrane region" description="Helical" evidence="13">
    <location>
        <begin position="40"/>
        <end position="61"/>
    </location>
</feature>
<name>A0ABM7RDH0_9BACT</name>
<evidence type="ECO:0000256" key="2">
    <source>
        <dbReference type="ARBA" id="ARBA00008749"/>
    </source>
</evidence>
<dbReference type="PANTHER" id="PTHR11351">
    <property type="entry name" value="ACYL-COA DESATURASE"/>
    <property type="match status" value="1"/>
</dbReference>
<evidence type="ECO:0000256" key="12">
    <source>
        <dbReference type="SAM" id="Coils"/>
    </source>
</evidence>
<accession>A0ABM7RDH0</accession>
<feature type="transmembrane region" description="Helical" evidence="13">
    <location>
        <begin position="12"/>
        <end position="34"/>
    </location>
</feature>
<dbReference type="InterPro" id="IPR015876">
    <property type="entry name" value="Acyl-CoA_DS"/>
</dbReference>
<keyword evidence="8" id="KW-0408">Iron</keyword>
<keyword evidence="12" id="KW-0175">Coiled coil</keyword>
<dbReference type="RefSeq" id="WP_338689610.1">
    <property type="nucleotide sequence ID" value="NZ_AP024702.1"/>
</dbReference>
<evidence type="ECO:0000256" key="11">
    <source>
        <dbReference type="ARBA" id="ARBA00023160"/>
    </source>
</evidence>
<feature type="coiled-coil region" evidence="12">
    <location>
        <begin position="285"/>
        <end position="342"/>
    </location>
</feature>
<evidence type="ECO:0000313" key="15">
    <source>
        <dbReference type="EMBL" id="BCX47413.1"/>
    </source>
</evidence>
<dbReference type="EMBL" id="AP024702">
    <property type="protein sequence ID" value="BCX47413.1"/>
    <property type="molecule type" value="Genomic_DNA"/>
</dbReference>
<dbReference type="InterPro" id="IPR005804">
    <property type="entry name" value="FA_desaturase_dom"/>
</dbReference>
<organism evidence="15 16">
    <name type="scientific">Haloferula helveola</name>
    <dbReference type="NCBI Taxonomy" id="490095"/>
    <lineage>
        <taxon>Bacteria</taxon>
        <taxon>Pseudomonadati</taxon>
        <taxon>Verrucomicrobiota</taxon>
        <taxon>Verrucomicrobiia</taxon>
        <taxon>Verrucomicrobiales</taxon>
        <taxon>Verrucomicrobiaceae</taxon>
        <taxon>Haloferula</taxon>
    </lineage>
</organism>
<keyword evidence="3" id="KW-0444">Lipid biosynthesis</keyword>
<evidence type="ECO:0000256" key="6">
    <source>
        <dbReference type="ARBA" id="ARBA00022989"/>
    </source>
</evidence>
<proteinExistence type="inferred from homology"/>
<dbReference type="PANTHER" id="PTHR11351:SF31">
    <property type="entry name" value="DESATURASE 1, ISOFORM A-RELATED"/>
    <property type="match status" value="1"/>
</dbReference>
<keyword evidence="7" id="KW-0560">Oxidoreductase</keyword>
<evidence type="ECO:0000256" key="10">
    <source>
        <dbReference type="ARBA" id="ARBA00023136"/>
    </source>
</evidence>
<evidence type="ECO:0000259" key="14">
    <source>
        <dbReference type="Pfam" id="PF00487"/>
    </source>
</evidence>
<keyword evidence="10 13" id="KW-0472">Membrane</keyword>
<evidence type="ECO:0000256" key="7">
    <source>
        <dbReference type="ARBA" id="ARBA00023002"/>
    </source>
</evidence>
<keyword evidence="9" id="KW-0443">Lipid metabolism</keyword>
<evidence type="ECO:0000256" key="5">
    <source>
        <dbReference type="ARBA" id="ARBA00022832"/>
    </source>
</evidence>